<feature type="chain" id="PRO_5020231460" evidence="3">
    <location>
        <begin position="21"/>
        <end position="373"/>
    </location>
</feature>
<evidence type="ECO:0000256" key="1">
    <source>
        <dbReference type="ARBA" id="ARBA00009477"/>
    </source>
</evidence>
<name>A0A4P7VKQ0_9BACT</name>
<keyword evidence="8" id="KW-1185">Reference proteome</keyword>
<dbReference type="Pfam" id="PF25917">
    <property type="entry name" value="BSH_RND"/>
    <property type="match status" value="1"/>
</dbReference>
<dbReference type="Gene3D" id="1.10.287.470">
    <property type="entry name" value="Helix hairpin bin"/>
    <property type="match status" value="1"/>
</dbReference>
<dbReference type="Proteomes" id="UP000297031">
    <property type="component" value="Chromosome"/>
</dbReference>
<dbReference type="OrthoDB" id="9801814at2"/>
<evidence type="ECO:0000259" key="4">
    <source>
        <dbReference type="Pfam" id="PF25876"/>
    </source>
</evidence>
<dbReference type="EMBL" id="CP039393">
    <property type="protein sequence ID" value="QCD34411.1"/>
    <property type="molecule type" value="Genomic_DNA"/>
</dbReference>
<dbReference type="GO" id="GO:0015562">
    <property type="term" value="F:efflux transmembrane transporter activity"/>
    <property type="evidence" value="ECO:0007669"/>
    <property type="project" value="InterPro"/>
</dbReference>
<evidence type="ECO:0000259" key="5">
    <source>
        <dbReference type="Pfam" id="PF25917"/>
    </source>
</evidence>
<reference evidence="7 8" key="1">
    <citation type="submission" date="2019-02" db="EMBL/GenBank/DDBJ databases">
        <title>Isolation and identification of novel species under the genus Muribaculum.</title>
        <authorList>
            <person name="Miyake S."/>
            <person name="Ding Y."/>
            <person name="Low A."/>
            <person name="Soh M."/>
            <person name="Seedorf H."/>
        </authorList>
    </citation>
    <scope>NUCLEOTIDE SEQUENCE [LARGE SCALE GENOMIC DNA]</scope>
    <source>
        <strain evidence="7 8">TLL-A4</strain>
    </source>
</reference>
<evidence type="ECO:0000256" key="3">
    <source>
        <dbReference type="SAM" id="SignalP"/>
    </source>
</evidence>
<dbReference type="PANTHER" id="PTHR30158:SF10">
    <property type="entry name" value="CATION EFFLUX PUMP"/>
    <property type="match status" value="1"/>
</dbReference>
<evidence type="ECO:0000313" key="8">
    <source>
        <dbReference type="Proteomes" id="UP000297031"/>
    </source>
</evidence>
<keyword evidence="3" id="KW-0732">Signal</keyword>
<gene>
    <name evidence="7" type="ORF">E7746_00175</name>
</gene>
<dbReference type="PROSITE" id="PS51257">
    <property type="entry name" value="PROKAR_LIPOPROTEIN"/>
    <property type="match status" value="1"/>
</dbReference>
<dbReference type="SUPFAM" id="SSF111369">
    <property type="entry name" value="HlyD-like secretion proteins"/>
    <property type="match status" value="1"/>
</dbReference>
<dbReference type="PANTHER" id="PTHR30158">
    <property type="entry name" value="ACRA/E-RELATED COMPONENT OF DRUG EFFLUX TRANSPORTER"/>
    <property type="match status" value="1"/>
</dbReference>
<keyword evidence="2" id="KW-0175">Coiled coil</keyword>
<dbReference type="AlphaFoldDB" id="A0A4P7VKQ0"/>
<proteinExistence type="inferred from homology"/>
<feature type="coiled-coil region" evidence="2">
    <location>
        <begin position="102"/>
        <end position="167"/>
    </location>
</feature>
<dbReference type="InterPro" id="IPR058626">
    <property type="entry name" value="MdtA-like_b-barrel"/>
</dbReference>
<feature type="domain" description="Multidrug resistance protein MdtA-like barrel-sandwich hybrid" evidence="5">
    <location>
        <begin position="63"/>
        <end position="193"/>
    </location>
</feature>
<dbReference type="Pfam" id="PF25876">
    <property type="entry name" value="HH_MFP_RND"/>
    <property type="match status" value="1"/>
</dbReference>
<dbReference type="InterPro" id="IPR058625">
    <property type="entry name" value="MdtA-like_BSH"/>
</dbReference>
<evidence type="ECO:0000259" key="6">
    <source>
        <dbReference type="Pfam" id="PF25944"/>
    </source>
</evidence>
<comment type="similarity">
    <text evidence="1">Belongs to the membrane fusion protein (MFP) (TC 8.A.1) family.</text>
</comment>
<dbReference type="RefSeq" id="WP_136409429.1">
    <property type="nucleotide sequence ID" value="NZ_CP039393.1"/>
</dbReference>
<sequence length="373" mass="40541">MKQSTLLRLTLPGLAMITLAACSHKSPAHQEGGEMAVEVAMPVTDSITIYKTYPGYISANASAAVVGRVNGTLLTRTYDGGSLVKKGQVLFTIEPTKYRDAVQQASAALQTAKSEYEYASNQYAAMKKALESDAVSQMDVIHAQSSMEQAEAAIKQAQASLSTAQTNLGYCTVRAPITGHITTSTVDPGSFISGEGAPFTLAQIYDDSKVVIIFQIEDTQYQRMLNSRGTSDESSYRHVPLTFTDTLPHSYTADLFYTAPTIDKSTGTLELKAQVDNPYGELRDGMYVTVHLPYDTDPKAILVRDASIGTDQLGKYLYVVNDSDKVIYTPIKVGDLYNDTLRVVTEGITPQSRYVTSALLKVRNGMPVNPVIK</sequence>
<feature type="domain" description="Multidrug resistance protein MdtA-like alpha-helical hairpin" evidence="4">
    <location>
        <begin position="102"/>
        <end position="170"/>
    </location>
</feature>
<protein>
    <submittedName>
        <fullName evidence="7">Efflux RND transporter periplasmic adaptor subunit</fullName>
    </submittedName>
</protein>
<dbReference type="GO" id="GO:0005886">
    <property type="term" value="C:plasma membrane"/>
    <property type="evidence" value="ECO:0007669"/>
    <property type="project" value="TreeGrafter"/>
</dbReference>
<dbReference type="InterPro" id="IPR006143">
    <property type="entry name" value="RND_pump_MFP"/>
</dbReference>
<organism evidence="7 8">
    <name type="scientific">Muribaculum gordoncarteri</name>
    <dbReference type="NCBI Taxonomy" id="2530390"/>
    <lineage>
        <taxon>Bacteria</taxon>
        <taxon>Pseudomonadati</taxon>
        <taxon>Bacteroidota</taxon>
        <taxon>Bacteroidia</taxon>
        <taxon>Bacteroidales</taxon>
        <taxon>Muribaculaceae</taxon>
        <taxon>Muribaculum</taxon>
    </lineage>
</organism>
<dbReference type="Gene3D" id="2.40.30.170">
    <property type="match status" value="1"/>
</dbReference>
<dbReference type="InterPro" id="IPR058624">
    <property type="entry name" value="MdtA-like_HH"/>
</dbReference>
<dbReference type="KEGG" id="mgod:E7746_00175"/>
<dbReference type="Pfam" id="PF25944">
    <property type="entry name" value="Beta-barrel_RND"/>
    <property type="match status" value="1"/>
</dbReference>
<feature type="signal peptide" evidence="3">
    <location>
        <begin position="1"/>
        <end position="20"/>
    </location>
</feature>
<dbReference type="Gene3D" id="2.40.420.20">
    <property type="match status" value="1"/>
</dbReference>
<accession>A0A4P7VKQ0</accession>
<evidence type="ECO:0000256" key="2">
    <source>
        <dbReference type="SAM" id="Coils"/>
    </source>
</evidence>
<dbReference type="NCBIfam" id="TIGR01730">
    <property type="entry name" value="RND_mfp"/>
    <property type="match status" value="1"/>
</dbReference>
<dbReference type="GO" id="GO:0030313">
    <property type="term" value="C:cell envelope"/>
    <property type="evidence" value="ECO:0007669"/>
    <property type="project" value="UniProtKB-SubCell"/>
</dbReference>
<dbReference type="GO" id="GO:0046677">
    <property type="term" value="P:response to antibiotic"/>
    <property type="evidence" value="ECO:0007669"/>
    <property type="project" value="TreeGrafter"/>
</dbReference>
<dbReference type="Gene3D" id="2.40.50.100">
    <property type="match status" value="1"/>
</dbReference>
<evidence type="ECO:0000313" key="7">
    <source>
        <dbReference type="EMBL" id="QCD34411.1"/>
    </source>
</evidence>
<feature type="domain" description="Multidrug resistance protein MdtA-like beta-barrel" evidence="6">
    <location>
        <begin position="257"/>
        <end position="295"/>
    </location>
</feature>